<evidence type="ECO:0000313" key="2">
    <source>
        <dbReference type="Proteomes" id="UP000295264"/>
    </source>
</evidence>
<evidence type="ECO:0000313" key="1">
    <source>
        <dbReference type="EMBL" id="TEA39662.1"/>
    </source>
</evidence>
<organism evidence="1 2">
    <name type="scientific">Sousa chinensis</name>
    <name type="common">Indo-pacific humpbacked dolphin</name>
    <name type="synonym">Steno chinensis</name>
    <dbReference type="NCBI Taxonomy" id="103600"/>
    <lineage>
        <taxon>Eukaryota</taxon>
        <taxon>Metazoa</taxon>
        <taxon>Chordata</taxon>
        <taxon>Craniata</taxon>
        <taxon>Vertebrata</taxon>
        <taxon>Euteleostomi</taxon>
        <taxon>Mammalia</taxon>
        <taxon>Eutheria</taxon>
        <taxon>Laurasiatheria</taxon>
        <taxon>Artiodactyla</taxon>
        <taxon>Whippomorpha</taxon>
        <taxon>Cetacea</taxon>
        <taxon>Odontoceti</taxon>
        <taxon>Delphinidae</taxon>
        <taxon>Sousa</taxon>
    </lineage>
</organism>
<gene>
    <name evidence="1" type="ORF">DBR06_SOUSAS3410123</name>
</gene>
<dbReference type="EMBL" id="QWLN02003861">
    <property type="protein sequence ID" value="TEA39662.1"/>
    <property type="molecule type" value="Genomic_DNA"/>
</dbReference>
<proteinExistence type="predicted"/>
<keyword evidence="2" id="KW-1185">Reference proteome</keyword>
<dbReference type="AlphaFoldDB" id="A0A484GV67"/>
<comment type="caution">
    <text evidence="1">The sequence shown here is derived from an EMBL/GenBank/DDBJ whole genome shotgun (WGS) entry which is preliminary data.</text>
</comment>
<accession>A0A484GV67</accession>
<protein>
    <submittedName>
        <fullName evidence="1">Uncharacterized protein</fullName>
    </submittedName>
</protein>
<sequence length="102" mass="12174">MREGGAASFRLGREYIGNCWRAHSVFYVRTWELPCGSRCKGKFQNVWEKVCWKMTWLKLDNLTSDRGRCPPIERGQFAMKFLRCKHVWLVPRDLLVCCMKNW</sequence>
<reference evidence="1 2" key="1">
    <citation type="journal article" date="2018" name="Genomics">
        <title>Molecular footprints of inshore aquatic adaptation in Indo-Pacific humpback dolphin (Sousa chinensis).</title>
        <authorList>
            <person name="Ming Y."/>
            <person name="Jian J."/>
            <person name="Yu F."/>
            <person name="Yu X."/>
            <person name="Wang J."/>
            <person name="Liu W."/>
        </authorList>
    </citation>
    <scope>NUCLEOTIDE SEQUENCE [LARGE SCALE GENOMIC DNA]</scope>
    <source>
        <strain evidence="1">MY-2018</strain>
        <tissue evidence="1">Skin</tissue>
    </source>
</reference>
<dbReference type="Proteomes" id="UP000295264">
    <property type="component" value="Unassembled WGS sequence"/>
</dbReference>
<name>A0A484GV67_SOUCH</name>